<keyword evidence="7" id="KW-1185">Reference proteome</keyword>
<dbReference type="Proteomes" id="UP001595812">
    <property type="component" value="Unassembled WGS sequence"/>
</dbReference>
<evidence type="ECO:0000313" key="6">
    <source>
        <dbReference type="EMBL" id="MFC3876695.1"/>
    </source>
</evidence>
<dbReference type="EC" id="3.5.1.28" evidence="2"/>
<dbReference type="SUPFAM" id="SSF53187">
    <property type="entry name" value="Zn-dependent exopeptidases"/>
    <property type="match status" value="1"/>
</dbReference>
<comment type="caution">
    <text evidence="6">The sequence shown here is derived from an EMBL/GenBank/DDBJ whole genome shotgun (WGS) entry which is preliminary data.</text>
</comment>
<organism evidence="6 7">
    <name type="scientific">Winogradskyella maritima</name>
    <dbReference type="NCBI Taxonomy" id="1517766"/>
    <lineage>
        <taxon>Bacteria</taxon>
        <taxon>Pseudomonadati</taxon>
        <taxon>Bacteroidota</taxon>
        <taxon>Flavobacteriia</taxon>
        <taxon>Flavobacteriales</taxon>
        <taxon>Flavobacteriaceae</taxon>
        <taxon>Winogradskyella</taxon>
    </lineage>
</organism>
<reference evidence="7" key="1">
    <citation type="journal article" date="2019" name="Int. J. Syst. Evol. Microbiol.">
        <title>The Global Catalogue of Microorganisms (GCM) 10K type strain sequencing project: providing services to taxonomists for standard genome sequencing and annotation.</title>
        <authorList>
            <consortium name="The Broad Institute Genomics Platform"/>
            <consortium name="The Broad Institute Genome Sequencing Center for Infectious Disease"/>
            <person name="Wu L."/>
            <person name="Ma J."/>
        </authorList>
    </citation>
    <scope>NUCLEOTIDE SEQUENCE [LARGE SCALE GENOMIC DNA]</scope>
    <source>
        <strain evidence="7">CECT 8979</strain>
    </source>
</reference>
<dbReference type="Pfam" id="PF01520">
    <property type="entry name" value="Amidase_3"/>
    <property type="match status" value="1"/>
</dbReference>
<proteinExistence type="predicted"/>
<gene>
    <name evidence="6" type="ORF">ACFOSX_05570</name>
</gene>
<accession>A0ABV8AGB0</accession>
<sequence>MDRLLTLLILTFWMVPMTTLAQTENNRKTVVIIDPGHGGSDSGATGINECQEKDLVLKIAKEIVRVNETFLNNRYDIYLTRFTDTLVSLQHRAELAETVKADMFISLHCNHSNNPNARGIEVFVPLKGKYVRESILMAHQLQLGMKQHIGYKSRGVKFGNFQVLRETVDYCPTVLLELGFLSNSDEARHLNEEDNVLAIALSILSGLKTKKKLKR</sequence>
<feature type="signal peptide" evidence="4">
    <location>
        <begin position="1"/>
        <end position="21"/>
    </location>
</feature>
<keyword evidence="4" id="KW-0732">Signal</keyword>
<dbReference type="RefSeq" id="WP_386097841.1">
    <property type="nucleotide sequence ID" value="NZ_JBHSAT010000004.1"/>
</dbReference>
<dbReference type="CDD" id="cd02696">
    <property type="entry name" value="MurNAc-LAA"/>
    <property type="match status" value="1"/>
</dbReference>
<dbReference type="InterPro" id="IPR002508">
    <property type="entry name" value="MurNAc-LAA_cat"/>
</dbReference>
<dbReference type="PANTHER" id="PTHR30404">
    <property type="entry name" value="N-ACETYLMURAMOYL-L-ALANINE AMIDASE"/>
    <property type="match status" value="1"/>
</dbReference>
<dbReference type="Gene3D" id="3.40.630.40">
    <property type="entry name" value="Zn-dependent exopeptidases"/>
    <property type="match status" value="1"/>
</dbReference>
<evidence type="ECO:0000256" key="1">
    <source>
        <dbReference type="ARBA" id="ARBA00001561"/>
    </source>
</evidence>
<dbReference type="EMBL" id="JBHSAT010000004">
    <property type="protein sequence ID" value="MFC3876695.1"/>
    <property type="molecule type" value="Genomic_DNA"/>
</dbReference>
<feature type="domain" description="MurNAc-LAA" evidence="5">
    <location>
        <begin position="93"/>
        <end position="208"/>
    </location>
</feature>
<feature type="chain" id="PRO_5047499823" description="N-acetylmuramoyl-L-alanine amidase" evidence="4">
    <location>
        <begin position="22"/>
        <end position="215"/>
    </location>
</feature>
<evidence type="ECO:0000313" key="7">
    <source>
        <dbReference type="Proteomes" id="UP001595812"/>
    </source>
</evidence>
<comment type="catalytic activity">
    <reaction evidence="1">
        <text>Hydrolyzes the link between N-acetylmuramoyl residues and L-amino acid residues in certain cell-wall glycopeptides.</text>
        <dbReference type="EC" id="3.5.1.28"/>
    </reaction>
</comment>
<keyword evidence="3" id="KW-0378">Hydrolase</keyword>
<dbReference type="PANTHER" id="PTHR30404:SF0">
    <property type="entry name" value="N-ACETYLMURAMOYL-L-ALANINE AMIDASE AMIC"/>
    <property type="match status" value="1"/>
</dbReference>
<dbReference type="SMART" id="SM00646">
    <property type="entry name" value="Ami_3"/>
    <property type="match status" value="1"/>
</dbReference>
<evidence type="ECO:0000256" key="3">
    <source>
        <dbReference type="ARBA" id="ARBA00022801"/>
    </source>
</evidence>
<name>A0ABV8AGB0_9FLAO</name>
<evidence type="ECO:0000256" key="2">
    <source>
        <dbReference type="ARBA" id="ARBA00011901"/>
    </source>
</evidence>
<dbReference type="InterPro" id="IPR050695">
    <property type="entry name" value="N-acetylmuramoyl_amidase_3"/>
</dbReference>
<protein>
    <recommendedName>
        <fullName evidence="2">N-acetylmuramoyl-L-alanine amidase</fullName>
        <ecNumber evidence="2">3.5.1.28</ecNumber>
    </recommendedName>
</protein>
<evidence type="ECO:0000256" key="4">
    <source>
        <dbReference type="SAM" id="SignalP"/>
    </source>
</evidence>
<evidence type="ECO:0000259" key="5">
    <source>
        <dbReference type="SMART" id="SM00646"/>
    </source>
</evidence>